<protein>
    <submittedName>
        <fullName evidence="3">DNA-binding transcriptional MerR regulator</fullName>
    </submittedName>
</protein>
<dbReference type="Gene3D" id="1.10.1660.10">
    <property type="match status" value="1"/>
</dbReference>
<dbReference type="PANTHER" id="PTHR30204:SF85">
    <property type="entry name" value="MULTIDRUG-EFFLUX TRANSPORTER 2 REGULATOR"/>
    <property type="match status" value="1"/>
</dbReference>
<accession>A0A4R8A4G4</accession>
<evidence type="ECO:0000256" key="1">
    <source>
        <dbReference type="ARBA" id="ARBA00023125"/>
    </source>
</evidence>
<dbReference type="AlphaFoldDB" id="A0A4R8A4G4"/>
<proteinExistence type="predicted"/>
<keyword evidence="4" id="KW-1185">Reference proteome</keyword>
<dbReference type="EMBL" id="SODD01000004">
    <property type="protein sequence ID" value="TDW25496.1"/>
    <property type="molecule type" value="Genomic_DNA"/>
</dbReference>
<organism evidence="3 4">
    <name type="scientific">Breznakia blatticola</name>
    <dbReference type="NCBI Taxonomy" id="1754012"/>
    <lineage>
        <taxon>Bacteria</taxon>
        <taxon>Bacillati</taxon>
        <taxon>Bacillota</taxon>
        <taxon>Erysipelotrichia</taxon>
        <taxon>Erysipelotrichales</taxon>
        <taxon>Erysipelotrichaceae</taxon>
        <taxon>Breznakia</taxon>
    </lineage>
</organism>
<dbReference type="SUPFAM" id="SSF46955">
    <property type="entry name" value="Putative DNA-binding domain"/>
    <property type="match status" value="1"/>
</dbReference>
<dbReference type="GO" id="GO:0003677">
    <property type="term" value="F:DNA binding"/>
    <property type="evidence" value="ECO:0007669"/>
    <property type="project" value="UniProtKB-KW"/>
</dbReference>
<evidence type="ECO:0000313" key="4">
    <source>
        <dbReference type="Proteomes" id="UP000294743"/>
    </source>
</evidence>
<name>A0A4R8A4G4_9FIRM</name>
<dbReference type="CDD" id="cd04782">
    <property type="entry name" value="HTH_BltR"/>
    <property type="match status" value="1"/>
</dbReference>
<gene>
    <name evidence="3" type="ORF">EDD63_10423</name>
</gene>
<dbReference type="InterPro" id="IPR011256">
    <property type="entry name" value="Reg_factor_effector_dom_sf"/>
</dbReference>
<dbReference type="PROSITE" id="PS50937">
    <property type="entry name" value="HTH_MERR_2"/>
    <property type="match status" value="1"/>
</dbReference>
<dbReference type="SMART" id="SM00422">
    <property type="entry name" value="HTH_MERR"/>
    <property type="match status" value="1"/>
</dbReference>
<feature type="domain" description="HTH merR-type" evidence="2">
    <location>
        <begin position="6"/>
        <end position="75"/>
    </location>
</feature>
<dbReference type="InterPro" id="IPR009061">
    <property type="entry name" value="DNA-bd_dom_put_sf"/>
</dbReference>
<keyword evidence="1 3" id="KW-0238">DNA-binding</keyword>
<dbReference type="Gene3D" id="3.20.80.10">
    <property type="entry name" value="Regulatory factor, effector binding domain"/>
    <property type="match status" value="1"/>
</dbReference>
<dbReference type="InterPro" id="IPR047057">
    <property type="entry name" value="MerR_fam"/>
</dbReference>
<dbReference type="PANTHER" id="PTHR30204">
    <property type="entry name" value="REDOX-CYCLING DRUG-SENSING TRANSCRIPTIONAL ACTIVATOR SOXR"/>
    <property type="match status" value="1"/>
</dbReference>
<sequence>MKKNTYLTSGEFAKLCGVEKHVLFYYDEIGLFSPVYTKENGYRYYTYRQFDTFEMIKCLQKMNMSLEDIKFYLEKRSPELFISLLEEKEKKIQSQIDELKAISQMVQRFASNTNEGMQVKADEITIDYYPKQNIILSYPIKHGKEKDLTLSLINFQTYANKHMLVIQKNVKYVMRIDTLNTKDFSTPDFLYTEANKYIKGVTTLRKEIMMLTIIHQGDYDSLPVTYNKLLDYAKEHDIPLGEYVYEDYLFSRLNQQDPSKYRTKIMMETKLPIKKVDRS</sequence>
<dbReference type="OrthoDB" id="9773308at2"/>
<evidence type="ECO:0000259" key="2">
    <source>
        <dbReference type="PROSITE" id="PS50937"/>
    </source>
</evidence>
<dbReference type="RefSeq" id="WP_134167996.1">
    <property type="nucleotide sequence ID" value="NZ_SODD01000004.1"/>
</dbReference>
<dbReference type="InterPro" id="IPR000551">
    <property type="entry name" value="MerR-type_HTH_dom"/>
</dbReference>
<dbReference type="Pfam" id="PF13411">
    <property type="entry name" value="MerR_1"/>
    <property type="match status" value="1"/>
</dbReference>
<reference evidence="3 4" key="1">
    <citation type="submission" date="2019-03" db="EMBL/GenBank/DDBJ databases">
        <title>Genomic Encyclopedia of Type Strains, Phase IV (KMG-IV): sequencing the most valuable type-strain genomes for metagenomic binning, comparative biology and taxonomic classification.</title>
        <authorList>
            <person name="Goeker M."/>
        </authorList>
    </citation>
    <scope>NUCLEOTIDE SEQUENCE [LARGE SCALE GENOMIC DNA]</scope>
    <source>
        <strain evidence="3 4">DSM 28867</strain>
    </source>
</reference>
<dbReference type="Proteomes" id="UP000294743">
    <property type="component" value="Unassembled WGS sequence"/>
</dbReference>
<dbReference type="GO" id="GO:0003700">
    <property type="term" value="F:DNA-binding transcription factor activity"/>
    <property type="evidence" value="ECO:0007669"/>
    <property type="project" value="InterPro"/>
</dbReference>
<dbReference type="SUPFAM" id="SSF55136">
    <property type="entry name" value="Probable bacterial effector-binding domain"/>
    <property type="match status" value="1"/>
</dbReference>
<evidence type="ECO:0000313" key="3">
    <source>
        <dbReference type="EMBL" id="TDW25496.1"/>
    </source>
</evidence>
<comment type="caution">
    <text evidence="3">The sequence shown here is derived from an EMBL/GenBank/DDBJ whole genome shotgun (WGS) entry which is preliminary data.</text>
</comment>